<dbReference type="EMBL" id="BIFR01000002">
    <property type="protein sequence ID" value="GCE16188.1"/>
    <property type="molecule type" value="Genomic_DNA"/>
</dbReference>
<dbReference type="SUPFAM" id="SSF46785">
    <property type="entry name" value="Winged helix' DNA-binding domain"/>
    <property type="match status" value="1"/>
</dbReference>
<sequence length="439" mass="47764">MEQARQQRQQKAHAHESRIEQQGADFHQVREFNRLLVLNYIRQHGPTARITIAQQLGLSRTTVTNIMGSLLQEGLVREGEQLDATAKGGRRATLVHFRAEAGFALGIDIEHLQLIIVVTDLEAHVVMQWSGPFDLMSLLGEGPQKLIDSLTTSLQEVLTQAHITWDQIIGIGISLPEQPEAGPSQSMLQWNSTTIQRLLREHWQKPLCIEKNATLGMLGEYRRGVGRNHTTMAYIMLDFEIAGSILINGNIYRGPGGNVIKIAHLMVDKDGPRCQCGKYGCLEAVASTQAILYDATHGLSLARKFAQDGLNAPSLTVNATQKKNLFEVIQAAKQGDQASLAAIHYAGTCLGQALGSLINLLNPLLIVLNGEITKAGELFFQPMHKAAEAASLSCVWQETRIIAGELGVLANALGGALLVIDTAFTLSTISSTFSVHSSS</sequence>
<evidence type="ECO:0000313" key="4">
    <source>
        <dbReference type="Proteomes" id="UP000287352"/>
    </source>
</evidence>
<dbReference type="Pfam" id="PF13412">
    <property type="entry name" value="HTH_24"/>
    <property type="match status" value="1"/>
</dbReference>
<feature type="region of interest" description="Disordered" evidence="2">
    <location>
        <begin position="1"/>
        <end position="23"/>
    </location>
</feature>
<organism evidence="3 4">
    <name type="scientific">Tengunoibacter tsumagoiensis</name>
    <dbReference type="NCBI Taxonomy" id="2014871"/>
    <lineage>
        <taxon>Bacteria</taxon>
        <taxon>Bacillati</taxon>
        <taxon>Chloroflexota</taxon>
        <taxon>Ktedonobacteria</taxon>
        <taxon>Ktedonobacterales</taxon>
        <taxon>Dictyobacteraceae</taxon>
        <taxon>Tengunoibacter</taxon>
    </lineage>
</organism>
<dbReference type="RefSeq" id="WP_126583565.1">
    <property type="nucleotide sequence ID" value="NZ_BIFR01000002.1"/>
</dbReference>
<dbReference type="InterPro" id="IPR043129">
    <property type="entry name" value="ATPase_NBD"/>
</dbReference>
<name>A0A402AAQ9_9CHLR</name>
<dbReference type="PANTHER" id="PTHR18964">
    <property type="entry name" value="ROK (REPRESSOR, ORF, KINASE) FAMILY"/>
    <property type="match status" value="1"/>
</dbReference>
<dbReference type="InterPro" id="IPR036388">
    <property type="entry name" value="WH-like_DNA-bd_sf"/>
</dbReference>
<comment type="similarity">
    <text evidence="1">Belongs to the ROK (NagC/XylR) family.</text>
</comment>
<gene>
    <name evidence="3" type="ORF">KTT_60470</name>
</gene>
<accession>A0A402AAQ9</accession>
<dbReference type="AlphaFoldDB" id="A0A402AAQ9"/>
<evidence type="ECO:0000256" key="2">
    <source>
        <dbReference type="SAM" id="MobiDB-lite"/>
    </source>
</evidence>
<comment type="caution">
    <text evidence="3">The sequence shown here is derived from an EMBL/GenBank/DDBJ whole genome shotgun (WGS) entry which is preliminary data.</text>
</comment>
<evidence type="ECO:0000256" key="1">
    <source>
        <dbReference type="ARBA" id="ARBA00006479"/>
    </source>
</evidence>
<dbReference type="InterPro" id="IPR036390">
    <property type="entry name" value="WH_DNA-bd_sf"/>
</dbReference>
<reference evidence="4" key="1">
    <citation type="submission" date="2018-12" db="EMBL/GenBank/DDBJ databases">
        <title>Tengunoibacter tsumagoiensis gen. nov., sp. nov., Dictyobacter kobayashii sp. nov., D. alpinus sp. nov., and D. joshuensis sp. nov. and description of Dictyobacteraceae fam. nov. within the order Ktedonobacterales isolated from Tengu-no-mugimeshi.</title>
        <authorList>
            <person name="Wang C.M."/>
            <person name="Zheng Y."/>
            <person name="Sakai Y."/>
            <person name="Toyoda A."/>
            <person name="Minakuchi Y."/>
            <person name="Abe K."/>
            <person name="Yokota A."/>
            <person name="Yabe S."/>
        </authorList>
    </citation>
    <scope>NUCLEOTIDE SEQUENCE [LARGE SCALE GENOMIC DNA]</scope>
    <source>
        <strain evidence="4">Uno3</strain>
    </source>
</reference>
<dbReference type="SUPFAM" id="SSF53067">
    <property type="entry name" value="Actin-like ATPase domain"/>
    <property type="match status" value="2"/>
</dbReference>
<proteinExistence type="inferred from homology"/>
<dbReference type="InterPro" id="IPR000600">
    <property type="entry name" value="ROK"/>
</dbReference>
<dbReference type="Proteomes" id="UP000287352">
    <property type="component" value="Unassembled WGS sequence"/>
</dbReference>
<dbReference type="OrthoDB" id="9796533at2"/>
<dbReference type="Gene3D" id="3.30.420.40">
    <property type="match status" value="2"/>
</dbReference>
<dbReference type="Gene3D" id="1.10.10.10">
    <property type="entry name" value="Winged helix-like DNA-binding domain superfamily/Winged helix DNA-binding domain"/>
    <property type="match status" value="1"/>
</dbReference>
<protein>
    <submittedName>
        <fullName evidence="3">Transcriptional regulator</fullName>
    </submittedName>
</protein>
<dbReference type="Pfam" id="PF00480">
    <property type="entry name" value="ROK"/>
    <property type="match status" value="1"/>
</dbReference>
<keyword evidence="4" id="KW-1185">Reference proteome</keyword>
<dbReference type="PANTHER" id="PTHR18964:SF149">
    <property type="entry name" value="BIFUNCTIONAL UDP-N-ACETYLGLUCOSAMINE 2-EPIMERASE_N-ACETYLMANNOSAMINE KINASE"/>
    <property type="match status" value="1"/>
</dbReference>
<evidence type="ECO:0000313" key="3">
    <source>
        <dbReference type="EMBL" id="GCE16188.1"/>
    </source>
</evidence>